<organism evidence="3 4">
    <name type="scientific">Malassezia cuniculi</name>
    <dbReference type="NCBI Taxonomy" id="948313"/>
    <lineage>
        <taxon>Eukaryota</taxon>
        <taxon>Fungi</taxon>
        <taxon>Dikarya</taxon>
        <taxon>Basidiomycota</taxon>
        <taxon>Ustilaginomycotina</taxon>
        <taxon>Malasseziomycetes</taxon>
        <taxon>Malasseziales</taxon>
        <taxon>Malasseziaceae</taxon>
        <taxon>Malassezia</taxon>
    </lineage>
</organism>
<sequence>MTLFVPAVFYRGGTSRGLFLHARDLAPFRAEVRDRIICAAMGSPDPDGRQIDGLGGGVSSLSKTALISRPGEPYTAQIARGGSQYVFPGVPWADDPARASDPESGWDIIYRFGQVPVREGTTIDWGSTCGNLLSAAALFAVHYCLPPEHFEQHAARAHVEGNSMRLPVRILQACTGERVVVNVPLVRDEHVWRYSDICDTAIAGVPGRAPGMTIEAPINRSTLPTGQPKDIVEVDGKHVAVSVVDAGLPVIFVDASTLGLSTEEYTGPVQTLDANAQMHAAAERVRQQVALRFEPLARVLSPSAPKICIIHPRTTYTTSSGESLGANDIDMLVRAISVGNVHRSVPATTLAALAASMAYPDSVIGEALRSGGAHETPSAASTALAGPSTRAITVGHPAGAASASVALKDGSPAALLYTRTARRIMQGLVEIPPNIASTAAA</sequence>
<evidence type="ECO:0000256" key="1">
    <source>
        <dbReference type="ARBA" id="ARBA00007673"/>
    </source>
</evidence>
<keyword evidence="4" id="KW-1185">Reference proteome</keyword>
<keyword evidence="2" id="KW-0413">Isomerase</keyword>
<evidence type="ECO:0000313" key="3">
    <source>
        <dbReference type="EMBL" id="WFD36121.1"/>
    </source>
</evidence>
<gene>
    <name evidence="3" type="ORF">MCUN1_002992</name>
</gene>
<accession>A0AAF0JCP4</accession>
<evidence type="ECO:0000256" key="2">
    <source>
        <dbReference type="ARBA" id="ARBA00023235"/>
    </source>
</evidence>
<protein>
    <recommendedName>
        <fullName evidence="5">3-methylitaconate isomerase</fullName>
    </recommendedName>
</protein>
<dbReference type="Pfam" id="PF04303">
    <property type="entry name" value="PrpF"/>
    <property type="match status" value="2"/>
</dbReference>
<dbReference type="Gene3D" id="3.10.310.10">
    <property type="entry name" value="Diaminopimelate Epimerase, Chain A, domain 1"/>
    <property type="match status" value="2"/>
</dbReference>
<dbReference type="PANTHER" id="PTHR43709:SF2">
    <property type="entry name" value="DUF453 DOMAIN PROTEIN (AFU_ORTHOLOGUE AFUA_6G00360)"/>
    <property type="match status" value="1"/>
</dbReference>
<dbReference type="PANTHER" id="PTHR43709">
    <property type="entry name" value="ACONITATE ISOMERASE-RELATED"/>
    <property type="match status" value="1"/>
</dbReference>
<proteinExistence type="inferred from homology"/>
<comment type="similarity">
    <text evidence="1">Belongs to the PrpF family.</text>
</comment>
<dbReference type="EMBL" id="CP119880">
    <property type="protein sequence ID" value="WFD36121.1"/>
    <property type="molecule type" value="Genomic_DNA"/>
</dbReference>
<dbReference type="GO" id="GO:0016853">
    <property type="term" value="F:isomerase activity"/>
    <property type="evidence" value="ECO:0007669"/>
    <property type="project" value="UniProtKB-KW"/>
</dbReference>
<evidence type="ECO:0000313" key="4">
    <source>
        <dbReference type="Proteomes" id="UP001219933"/>
    </source>
</evidence>
<dbReference type="SUPFAM" id="SSF54506">
    <property type="entry name" value="Diaminopimelate epimerase-like"/>
    <property type="match status" value="2"/>
</dbReference>
<dbReference type="AlphaFoldDB" id="A0AAF0JCP4"/>
<name>A0AAF0JCP4_9BASI</name>
<dbReference type="Proteomes" id="UP001219933">
    <property type="component" value="Chromosome 4"/>
</dbReference>
<reference evidence="3" key="1">
    <citation type="submission" date="2023-03" db="EMBL/GenBank/DDBJ databases">
        <title>Mating type loci evolution in Malassezia.</title>
        <authorList>
            <person name="Coelho M.A."/>
        </authorList>
    </citation>
    <scope>NUCLEOTIDE SEQUENCE</scope>
    <source>
        <strain evidence="3">CBS 11721</strain>
    </source>
</reference>
<evidence type="ECO:0008006" key="5">
    <source>
        <dbReference type="Google" id="ProtNLM"/>
    </source>
</evidence>
<dbReference type="InterPro" id="IPR007400">
    <property type="entry name" value="PrpF-like"/>
</dbReference>